<comment type="caution">
    <text evidence="1">The sequence shown here is derived from an EMBL/GenBank/DDBJ whole genome shotgun (WGS) entry which is preliminary data.</text>
</comment>
<dbReference type="STRING" id="1618994.UX57_C0020G0012"/>
<reference evidence="1 2" key="1">
    <citation type="journal article" date="2015" name="Nature">
        <title>rRNA introns, odd ribosomes, and small enigmatic genomes across a large radiation of phyla.</title>
        <authorList>
            <person name="Brown C.T."/>
            <person name="Hug L.A."/>
            <person name="Thomas B.C."/>
            <person name="Sharon I."/>
            <person name="Castelle C.J."/>
            <person name="Singh A."/>
            <person name="Wilkins M.J."/>
            <person name="Williams K.H."/>
            <person name="Banfield J.F."/>
        </authorList>
    </citation>
    <scope>NUCLEOTIDE SEQUENCE [LARGE SCALE GENOMIC DNA]</scope>
</reference>
<evidence type="ECO:0000313" key="1">
    <source>
        <dbReference type="EMBL" id="KKU40304.1"/>
    </source>
</evidence>
<name>A0A0G1Q5P6_9BACT</name>
<organism evidence="1 2">
    <name type="scientific">Candidatus Uhrbacteria bacterium GW2011_GWE2_46_68</name>
    <dbReference type="NCBI Taxonomy" id="1618994"/>
    <lineage>
        <taxon>Bacteria</taxon>
        <taxon>Candidatus Uhriibacteriota</taxon>
    </lineage>
</organism>
<dbReference type="AlphaFoldDB" id="A0A0G1Q5P6"/>
<gene>
    <name evidence="1" type="ORF">UX57_C0020G0012</name>
</gene>
<accession>A0A0G1Q5P6</accession>
<dbReference type="Proteomes" id="UP000034795">
    <property type="component" value="Unassembled WGS sequence"/>
</dbReference>
<dbReference type="EMBL" id="LCMS01000020">
    <property type="protein sequence ID" value="KKU40304.1"/>
    <property type="molecule type" value="Genomic_DNA"/>
</dbReference>
<evidence type="ECO:0000313" key="2">
    <source>
        <dbReference type="Proteomes" id="UP000034795"/>
    </source>
</evidence>
<sequence>MCDVPYPQFFQPEKIPVRDDVCELQTDSKKSSPSAQEVPLFRQRSDADSHLSWHTLRSLMSMGC</sequence>
<proteinExistence type="predicted"/>
<protein>
    <submittedName>
        <fullName evidence="1">Uncharacterized protein</fullName>
    </submittedName>
</protein>